<feature type="compositionally biased region" description="Basic and acidic residues" evidence="1">
    <location>
        <begin position="167"/>
        <end position="176"/>
    </location>
</feature>
<comment type="caution">
    <text evidence="2">The sequence shown here is derived from an EMBL/GenBank/DDBJ whole genome shotgun (WGS) entry which is preliminary data.</text>
</comment>
<dbReference type="EMBL" id="BTSY01000007">
    <property type="protein sequence ID" value="GMT35007.1"/>
    <property type="molecule type" value="Genomic_DNA"/>
</dbReference>
<feature type="compositionally biased region" description="Polar residues" evidence="1">
    <location>
        <begin position="78"/>
        <end position="97"/>
    </location>
</feature>
<evidence type="ECO:0000313" key="2">
    <source>
        <dbReference type="EMBL" id="GMT35007.1"/>
    </source>
</evidence>
<name>A0AAV5WZ26_9BILA</name>
<feature type="region of interest" description="Disordered" evidence="1">
    <location>
        <begin position="145"/>
        <end position="176"/>
    </location>
</feature>
<gene>
    <name evidence="2" type="ORF">PFISCL1PPCAC_26304</name>
</gene>
<dbReference type="AlphaFoldDB" id="A0AAV5WZ26"/>
<keyword evidence="3" id="KW-1185">Reference proteome</keyword>
<evidence type="ECO:0000313" key="3">
    <source>
        <dbReference type="Proteomes" id="UP001432322"/>
    </source>
</evidence>
<proteinExistence type="predicted"/>
<feature type="compositionally biased region" description="Polar residues" evidence="1">
    <location>
        <begin position="27"/>
        <end position="58"/>
    </location>
</feature>
<sequence length="176" mass="18874">SEDTGLSDNQENKRTSRRERQPPSPLKSVNQGRGSAATVKNETTRQLRSPLKSANQARGSAATAKSAPPTRQPRSPLKSVNQVNGSAATTSNAVNVHQTRKRPLSESRAINEQSEKSTSGLKRSKESKTAVKCKDPVVTAVTKAENAADGAKLPELKQKSTTTRKQAAKEDKVSSE</sequence>
<feature type="non-terminal residue" evidence="2">
    <location>
        <position position="176"/>
    </location>
</feature>
<feature type="compositionally biased region" description="Basic and acidic residues" evidence="1">
    <location>
        <begin position="10"/>
        <end position="21"/>
    </location>
</feature>
<feature type="non-terminal residue" evidence="2">
    <location>
        <position position="1"/>
    </location>
</feature>
<feature type="compositionally biased region" description="Polar residues" evidence="1">
    <location>
        <begin position="108"/>
        <end position="121"/>
    </location>
</feature>
<feature type="compositionally biased region" description="Basic and acidic residues" evidence="1">
    <location>
        <begin position="123"/>
        <end position="132"/>
    </location>
</feature>
<reference evidence="2" key="1">
    <citation type="submission" date="2023-10" db="EMBL/GenBank/DDBJ databases">
        <title>Genome assembly of Pristionchus species.</title>
        <authorList>
            <person name="Yoshida K."/>
            <person name="Sommer R.J."/>
        </authorList>
    </citation>
    <scope>NUCLEOTIDE SEQUENCE</scope>
    <source>
        <strain evidence="2">RS5133</strain>
    </source>
</reference>
<accession>A0AAV5WZ26</accession>
<protein>
    <submittedName>
        <fullName evidence="2">Uncharacterized protein</fullName>
    </submittedName>
</protein>
<organism evidence="2 3">
    <name type="scientific">Pristionchus fissidentatus</name>
    <dbReference type="NCBI Taxonomy" id="1538716"/>
    <lineage>
        <taxon>Eukaryota</taxon>
        <taxon>Metazoa</taxon>
        <taxon>Ecdysozoa</taxon>
        <taxon>Nematoda</taxon>
        <taxon>Chromadorea</taxon>
        <taxon>Rhabditida</taxon>
        <taxon>Rhabditina</taxon>
        <taxon>Diplogasteromorpha</taxon>
        <taxon>Diplogasteroidea</taxon>
        <taxon>Neodiplogasteridae</taxon>
        <taxon>Pristionchus</taxon>
    </lineage>
</organism>
<feature type="region of interest" description="Disordered" evidence="1">
    <location>
        <begin position="1"/>
        <end position="132"/>
    </location>
</feature>
<dbReference type="Proteomes" id="UP001432322">
    <property type="component" value="Unassembled WGS sequence"/>
</dbReference>
<evidence type="ECO:0000256" key="1">
    <source>
        <dbReference type="SAM" id="MobiDB-lite"/>
    </source>
</evidence>